<proteinExistence type="inferred from homology"/>
<dbReference type="KEGG" id="ffu:CLAFUR5_08974"/>
<evidence type="ECO:0000256" key="2">
    <source>
        <dbReference type="ARBA" id="ARBA00004613"/>
    </source>
</evidence>
<name>A0A9Q8PGT6_PASFU</name>
<protein>
    <recommendedName>
        <fullName evidence="11">CFEM domain-containing protein</fullName>
    </recommendedName>
</protein>
<comment type="caution">
    <text evidence="9">Lacks conserved residue(s) required for the propagation of feature annotation.</text>
</comment>
<feature type="chain" id="PRO_5040158458" description="CFEM domain-containing protein" evidence="10">
    <location>
        <begin position="21"/>
        <end position="87"/>
    </location>
</feature>
<dbReference type="GO" id="GO:0098552">
    <property type="term" value="C:side of membrane"/>
    <property type="evidence" value="ECO:0007669"/>
    <property type="project" value="UniProtKB-KW"/>
</dbReference>
<evidence type="ECO:0000256" key="6">
    <source>
        <dbReference type="ARBA" id="ARBA00022729"/>
    </source>
</evidence>
<dbReference type="Proteomes" id="UP000756132">
    <property type="component" value="Chromosome 9"/>
</dbReference>
<gene>
    <name evidence="12" type="ORF">CLAFUR5_08974</name>
</gene>
<organism evidence="12 13">
    <name type="scientific">Passalora fulva</name>
    <name type="common">Tomato leaf mold</name>
    <name type="synonym">Cladosporium fulvum</name>
    <dbReference type="NCBI Taxonomy" id="5499"/>
    <lineage>
        <taxon>Eukaryota</taxon>
        <taxon>Fungi</taxon>
        <taxon>Dikarya</taxon>
        <taxon>Ascomycota</taxon>
        <taxon>Pezizomycotina</taxon>
        <taxon>Dothideomycetes</taxon>
        <taxon>Dothideomycetidae</taxon>
        <taxon>Mycosphaerellales</taxon>
        <taxon>Mycosphaerellaceae</taxon>
        <taxon>Fulvia</taxon>
    </lineage>
</organism>
<comment type="subcellular location">
    <subcellularLocation>
        <location evidence="1">Membrane</location>
        <topology evidence="1">Lipid-anchor</topology>
        <topology evidence="1">GPI-anchor</topology>
    </subcellularLocation>
    <subcellularLocation>
        <location evidence="2">Secreted</location>
    </subcellularLocation>
</comment>
<dbReference type="OMA" id="TCGVPCI"/>
<feature type="disulfide bond" evidence="9">
    <location>
        <begin position="42"/>
        <end position="49"/>
    </location>
</feature>
<dbReference type="OrthoDB" id="3767534at2759"/>
<keyword evidence="9" id="KW-0349">Heme</keyword>
<evidence type="ECO:0000313" key="12">
    <source>
        <dbReference type="EMBL" id="UJO22236.1"/>
    </source>
</evidence>
<keyword evidence="9" id="KW-0479">Metal-binding</keyword>
<reference evidence="12" key="1">
    <citation type="submission" date="2021-12" db="EMBL/GenBank/DDBJ databases">
        <authorList>
            <person name="Zaccaron A."/>
            <person name="Stergiopoulos I."/>
        </authorList>
    </citation>
    <scope>NUCLEOTIDE SEQUENCE</scope>
    <source>
        <strain evidence="12">Race5_Kim</strain>
    </source>
</reference>
<evidence type="ECO:0000256" key="4">
    <source>
        <dbReference type="ARBA" id="ARBA00022525"/>
    </source>
</evidence>
<dbReference type="PROSITE" id="PS52012">
    <property type="entry name" value="CFEM"/>
    <property type="match status" value="1"/>
</dbReference>
<keyword evidence="6 10" id="KW-0732">Signal</keyword>
<feature type="signal peptide" evidence="10">
    <location>
        <begin position="1"/>
        <end position="20"/>
    </location>
</feature>
<keyword evidence="5" id="KW-0472">Membrane</keyword>
<evidence type="ECO:0000259" key="11">
    <source>
        <dbReference type="PROSITE" id="PS52012"/>
    </source>
</evidence>
<evidence type="ECO:0000256" key="8">
    <source>
        <dbReference type="ARBA" id="ARBA00023288"/>
    </source>
</evidence>
<evidence type="ECO:0000256" key="3">
    <source>
        <dbReference type="ARBA" id="ARBA00010031"/>
    </source>
</evidence>
<feature type="domain" description="CFEM" evidence="11">
    <location>
        <begin position="1"/>
        <end position="87"/>
    </location>
</feature>
<dbReference type="GO" id="GO:0005576">
    <property type="term" value="C:extracellular region"/>
    <property type="evidence" value="ECO:0007669"/>
    <property type="project" value="UniProtKB-SubCell"/>
</dbReference>
<sequence length="87" mass="8805">MKFLLPTTTTLLALASVSLAFDNVPVCAVQCIKDAIKSATTCAETDVPCACEEKDAIQAAGTSCVISSCGLGVALNEVVPAVQAACK</sequence>
<evidence type="ECO:0000256" key="5">
    <source>
        <dbReference type="ARBA" id="ARBA00022622"/>
    </source>
</evidence>
<keyword evidence="4" id="KW-0964">Secreted</keyword>
<keyword evidence="8" id="KW-0449">Lipoprotein</keyword>
<keyword evidence="7 9" id="KW-1015">Disulfide bond</keyword>
<evidence type="ECO:0000256" key="10">
    <source>
        <dbReference type="SAM" id="SignalP"/>
    </source>
</evidence>
<dbReference type="SMART" id="SM00747">
    <property type="entry name" value="CFEM"/>
    <property type="match status" value="1"/>
</dbReference>
<dbReference type="InterPro" id="IPR008427">
    <property type="entry name" value="Extracellular_membr_CFEM_dom"/>
</dbReference>
<dbReference type="RefSeq" id="XP_047766602.1">
    <property type="nucleotide sequence ID" value="XM_047908122.1"/>
</dbReference>
<keyword evidence="5" id="KW-0336">GPI-anchor</keyword>
<comment type="similarity">
    <text evidence="3">Belongs to the RBT5 family.</text>
</comment>
<evidence type="ECO:0000256" key="1">
    <source>
        <dbReference type="ARBA" id="ARBA00004589"/>
    </source>
</evidence>
<feature type="binding site" description="axial binding residue" evidence="9">
    <location>
        <position position="46"/>
    </location>
    <ligand>
        <name>heme</name>
        <dbReference type="ChEBI" id="CHEBI:30413"/>
    </ligand>
    <ligandPart>
        <name>Fe</name>
        <dbReference type="ChEBI" id="CHEBI:18248"/>
    </ligandPart>
</feature>
<evidence type="ECO:0000256" key="7">
    <source>
        <dbReference type="ARBA" id="ARBA00023157"/>
    </source>
</evidence>
<dbReference type="AlphaFoldDB" id="A0A9Q8PGT6"/>
<dbReference type="GeneID" id="71988852"/>
<dbReference type="Pfam" id="PF05730">
    <property type="entry name" value="CFEM"/>
    <property type="match status" value="1"/>
</dbReference>
<keyword evidence="9" id="KW-0408">Iron</keyword>
<keyword evidence="13" id="KW-1185">Reference proteome</keyword>
<accession>A0A9Q8PGT6</accession>
<evidence type="ECO:0000256" key="9">
    <source>
        <dbReference type="PROSITE-ProRule" id="PRU01356"/>
    </source>
</evidence>
<reference evidence="12" key="2">
    <citation type="journal article" date="2022" name="Microb. Genom.">
        <title>A chromosome-scale genome assembly of the tomato pathogen Cladosporium fulvum reveals a compartmentalized genome architecture and the presence of a dispensable chromosome.</title>
        <authorList>
            <person name="Zaccaron A.Z."/>
            <person name="Chen L.H."/>
            <person name="Samaras A."/>
            <person name="Stergiopoulos I."/>
        </authorList>
    </citation>
    <scope>NUCLEOTIDE SEQUENCE</scope>
    <source>
        <strain evidence="12">Race5_Kim</strain>
    </source>
</reference>
<dbReference type="EMBL" id="CP090171">
    <property type="protein sequence ID" value="UJO22236.1"/>
    <property type="molecule type" value="Genomic_DNA"/>
</dbReference>
<keyword evidence="5" id="KW-0325">Glycoprotein</keyword>
<evidence type="ECO:0000313" key="13">
    <source>
        <dbReference type="Proteomes" id="UP000756132"/>
    </source>
</evidence>
<dbReference type="GO" id="GO:0046872">
    <property type="term" value="F:metal ion binding"/>
    <property type="evidence" value="ECO:0007669"/>
    <property type="project" value="UniProtKB-UniRule"/>
</dbReference>